<organism evidence="2 3">
    <name type="scientific">Sistotremastrum niveocremeum HHB9708</name>
    <dbReference type="NCBI Taxonomy" id="1314777"/>
    <lineage>
        <taxon>Eukaryota</taxon>
        <taxon>Fungi</taxon>
        <taxon>Dikarya</taxon>
        <taxon>Basidiomycota</taxon>
        <taxon>Agaricomycotina</taxon>
        <taxon>Agaricomycetes</taxon>
        <taxon>Sistotremastrales</taxon>
        <taxon>Sistotremastraceae</taxon>
        <taxon>Sertulicium</taxon>
        <taxon>Sertulicium niveocremeum</taxon>
    </lineage>
</organism>
<reference evidence="2 3" key="1">
    <citation type="journal article" date="2016" name="Mol. Biol. Evol.">
        <title>Comparative Genomics of Early-Diverging Mushroom-Forming Fungi Provides Insights into the Origins of Lignocellulose Decay Capabilities.</title>
        <authorList>
            <person name="Nagy L.G."/>
            <person name="Riley R."/>
            <person name="Tritt A."/>
            <person name="Adam C."/>
            <person name="Daum C."/>
            <person name="Floudas D."/>
            <person name="Sun H."/>
            <person name="Yadav J.S."/>
            <person name="Pangilinan J."/>
            <person name="Larsson K.H."/>
            <person name="Matsuura K."/>
            <person name="Barry K."/>
            <person name="Labutti K."/>
            <person name="Kuo R."/>
            <person name="Ohm R.A."/>
            <person name="Bhattacharya S.S."/>
            <person name="Shirouzu T."/>
            <person name="Yoshinaga Y."/>
            <person name="Martin F.M."/>
            <person name="Grigoriev I.V."/>
            <person name="Hibbett D.S."/>
        </authorList>
    </citation>
    <scope>NUCLEOTIDE SEQUENCE [LARGE SCALE GENOMIC DNA]</scope>
    <source>
        <strain evidence="2 3">HHB9708</strain>
    </source>
</reference>
<keyword evidence="3" id="KW-1185">Reference proteome</keyword>
<dbReference type="Proteomes" id="UP000076722">
    <property type="component" value="Unassembled WGS sequence"/>
</dbReference>
<protein>
    <submittedName>
        <fullName evidence="2">Uncharacterized protein</fullName>
    </submittedName>
</protein>
<dbReference type="AlphaFoldDB" id="A0A164V6S2"/>
<evidence type="ECO:0000313" key="3">
    <source>
        <dbReference type="Proteomes" id="UP000076722"/>
    </source>
</evidence>
<feature type="region of interest" description="Disordered" evidence="1">
    <location>
        <begin position="93"/>
        <end position="118"/>
    </location>
</feature>
<evidence type="ECO:0000256" key="1">
    <source>
        <dbReference type="SAM" id="MobiDB-lite"/>
    </source>
</evidence>
<accession>A0A164V6S2</accession>
<evidence type="ECO:0000313" key="2">
    <source>
        <dbReference type="EMBL" id="KZS93869.1"/>
    </source>
</evidence>
<name>A0A164V6S2_9AGAM</name>
<sequence>MENASCLLEHLGREVLLCIIERSCNLRIVGLDLIRCINSPALLERNEEMLTINVLYLLRGHRSAGARRTSYRRVVVSLSRGDVEGDSNVIRNTLSGKEQGKESRSASKRTHDRSFNSAHPPVRARCSMSVPVLWLWMLSLTVRCYLWGI</sequence>
<dbReference type="EMBL" id="KV419406">
    <property type="protein sequence ID" value="KZS93869.1"/>
    <property type="molecule type" value="Genomic_DNA"/>
</dbReference>
<proteinExistence type="predicted"/>
<gene>
    <name evidence="2" type="ORF">SISNIDRAFT_70906</name>
</gene>